<dbReference type="Proteomes" id="UP001217089">
    <property type="component" value="Unassembled WGS sequence"/>
</dbReference>
<dbReference type="InterPro" id="IPR011576">
    <property type="entry name" value="Pyridox_Oxase_N"/>
</dbReference>
<evidence type="ECO:0000256" key="7">
    <source>
        <dbReference type="ARBA" id="ARBA00022630"/>
    </source>
</evidence>
<evidence type="ECO:0000259" key="10">
    <source>
        <dbReference type="Pfam" id="PF01243"/>
    </source>
</evidence>
<dbReference type="PIRSF" id="PIRSF000190">
    <property type="entry name" value="Pyd_amn-ph_oxd"/>
    <property type="match status" value="1"/>
</dbReference>
<accession>A0ABQ9E9K9</accession>
<evidence type="ECO:0000256" key="1">
    <source>
        <dbReference type="ARBA" id="ARBA00001917"/>
    </source>
</evidence>
<name>A0ABQ9E9K9_TEGGR</name>
<dbReference type="InterPro" id="IPR019576">
    <property type="entry name" value="Pyridoxamine_oxidase_dimer_C"/>
</dbReference>
<feature type="domain" description="Pyridoxine 5'-phosphate oxidase dimerisation C-terminal" evidence="11">
    <location>
        <begin position="162"/>
        <end position="216"/>
    </location>
</feature>
<dbReference type="Pfam" id="PF10590">
    <property type="entry name" value="PNP_phzG_C"/>
    <property type="match status" value="1"/>
</dbReference>
<dbReference type="EC" id="1.4.3.5" evidence="6"/>
<comment type="function">
    <text evidence="2">Catalyzes the oxidation of either pyridoxine 5'-phosphate (PNP) or pyridoxamine 5'-phosphate (PMP) into pyridoxal 5'-phosphate (PLP).</text>
</comment>
<comment type="pathway">
    <text evidence="3">Cofactor metabolism; pyridoxal 5'-phosphate salvage; pyridoxal 5'-phosphate from pyridoxamine 5'-phosphate: step 1/1.</text>
</comment>
<evidence type="ECO:0000313" key="12">
    <source>
        <dbReference type="EMBL" id="KAJ8301124.1"/>
    </source>
</evidence>
<comment type="caution">
    <text evidence="12">The sequence shown here is derived from an EMBL/GenBank/DDBJ whole genome shotgun (WGS) entry which is preliminary data.</text>
</comment>
<evidence type="ECO:0000256" key="6">
    <source>
        <dbReference type="ARBA" id="ARBA00012801"/>
    </source>
</evidence>
<evidence type="ECO:0000256" key="4">
    <source>
        <dbReference type="ARBA" id="ARBA00005037"/>
    </source>
</evidence>
<comment type="pathway">
    <text evidence="4">Cofactor metabolism; pyridoxal 5'-phosphate salvage; pyridoxal 5'-phosphate from pyridoxine 5'-phosphate: step 1/1.</text>
</comment>
<evidence type="ECO:0000256" key="3">
    <source>
        <dbReference type="ARBA" id="ARBA00004738"/>
    </source>
</evidence>
<dbReference type="EMBL" id="JARBDR010000918">
    <property type="protein sequence ID" value="KAJ8301124.1"/>
    <property type="molecule type" value="Genomic_DNA"/>
</dbReference>
<sequence length="216" mass="25314">MQHNAETNMRVPYRSSSDIFDIKNLASTDPFKQFDNWFNEACNTKGIAEANAMALGTCSKDGTPTVSMVLLKGYDEEGFRFFTNYESRKGRDLIRIEGNAEKLPEQESMDYYHSRPRNSQIGVIISHKSYVIPDREVLYENFAKLQEEYKDEHKNIPKPSFWGGFRVKPRTFEFWQGQTNRLHDRIKFRKPKEGEEFDPKLTHKGENGWVFERLSP</sequence>
<dbReference type="Gene3D" id="2.30.110.10">
    <property type="entry name" value="Electron Transport, Fmn-binding Protein, Chain A"/>
    <property type="match status" value="2"/>
</dbReference>
<evidence type="ECO:0000313" key="13">
    <source>
        <dbReference type="Proteomes" id="UP001217089"/>
    </source>
</evidence>
<dbReference type="Pfam" id="PF01243">
    <property type="entry name" value="PNPOx_N"/>
    <property type="match status" value="1"/>
</dbReference>
<evidence type="ECO:0000259" key="11">
    <source>
        <dbReference type="Pfam" id="PF10590"/>
    </source>
</evidence>
<comment type="similarity">
    <text evidence="5">Belongs to the pyridoxamine 5'-phosphate oxidase family.</text>
</comment>
<feature type="domain" description="Pyridoxamine 5'-phosphate oxidase N-terminal" evidence="10">
    <location>
        <begin position="47"/>
        <end position="93"/>
    </location>
</feature>
<protein>
    <recommendedName>
        <fullName evidence="6">pyridoxal 5'-phosphate synthase</fullName>
        <ecNumber evidence="6">1.4.3.5</ecNumber>
    </recommendedName>
</protein>
<dbReference type="PROSITE" id="PS01064">
    <property type="entry name" value="PYRIDOX_OXIDASE"/>
    <property type="match status" value="1"/>
</dbReference>
<dbReference type="PANTHER" id="PTHR10851:SF0">
    <property type="entry name" value="PYRIDOXINE-5'-PHOSPHATE OXIDASE"/>
    <property type="match status" value="1"/>
</dbReference>
<reference evidence="12 13" key="1">
    <citation type="submission" date="2022-12" db="EMBL/GenBank/DDBJ databases">
        <title>Chromosome-level genome of Tegillarca granosa.</title>
        <authorList>
            <person name="Kim J."/>
        </authorList>
    </citation>
    <scope>NUCLEOTIDE SEQUENCE [LARGE SCALE GENOMIC DNA]</scope>
    <source>
        <strain evidence="12">Teg-2019</strain>
        <tissue evidence="12">Adductor muscle</tissue>
    </source>
</reference>
<dbReference type="InterPro" id="IPR000659">
    <property type="entry name" value="Pyridox_Oxase"/>
</dbReference>
<dbReference type="InterPro" id="IPR019740">
    <property type="entry name" value="Pyridox_Oxase_CS"/>
</dbReference>
<gene>
    <name evidence="12" type="ORF">KUTeg_020111</name>
</gene>
<evidence type="ECO:0000256" key="9">
    <source>
        <dbReference type="ARBA" id="ARBA00023002"/>
    </source>
</evidence>
<dbReference type="SUPFAM" id="SSF50475">
    <property type="entry name" value="FMN-binding split barrel"/>
    <property type="match status" value="1"/>
</dbReference>
<proteinExistence type="inferred from homology"/>
<keyword evidence="7" id="KW-0285">Flavoprotein</keyword>
<evidence type="ECO:0000256" key="8">
    <source>
        <dbReference type="ARBA" id="ARBA00022643"/>
    </source>
</evidence>
<organism evidence="12 13">
    <name type="scientific">Tegillarca granosa</name>
    <name type="common">Malaysian cockle</name>
    <name type="synonym">Anadara granosa</name>
    <dbReference type="NCBI Taxonomy" id="220873"/>
    <lineage>
        <taxon>Eukaryota</taxon>
        <taxon>Metazoa</taxon>
        <taxon>Spiralia</taxon>
        <taxon>Lophotrochozoa</taxon>
        <taxon>Mollusca</taxon>
        <taxon>Bivalvia</taxon>
        <taxon>Autobranchia</taxon>
        <taxon>Pteriomorphia</taxon>
        <taxon>Arcoida</taxon>
        <taxon>Arcoidea</taxon>
        <taxon>Arcidae</taxon>
        <taxon>Tegillarca</taxon>
    </lineage>
</organism>
<comment type="cofactor">
    <cofactor evidence="1">
        <name>FMN</name>
        <dbReference type="ChEBI" id="CHEBI:58210"/>
    </cofactor>
</comment>
<evidence type="ECO:0000256" key="5">
    <source>
        <dbReference type="ARBA" id="ARBA00007301"/>
    </source>
</evidence>
<dbReference type="InterPro" id="IPR012349">
    <property type="entry name" value="Split_barrel_FMN-bd"/>
</dbReference>
<keyword evidence="9" id="KW-0560">Oxidoreductase</keyword>
<keyword evidence="8" id="KW-0288">FMN</keyword>
<keyword evidence="13" id="KW-1185">Reference proteome</keyword>
<dbReference type="PANTHER" id="PTHR10851">
    <property type="entry name" value="PYRIDOXINE-5-PHOSPHATE OXIDASE"/>
    <property type="match status" value="1"/>
</dbReference>
<evidence type="ECO:0000256" key="2">
    <source>
        <dbReference type="ARBA" id="ARBA00003691"/>
    </source>
</evidence>